<dbReference type="EMBL" id="ML769690">
    <property type="protein sequence ID" value="KAE9389569.1"/>
    <property type="molecule type" value="Genomic_DNA"/>
</dbReference>
<reference evidence="1" key="1">
    <citation type="journal article" date="2019" name="Environ. Microbiol.">
        <title>Fungal ecological strategies reflected in gene transcription - a case study of two litter decomposers.</title>
        <authorList>
            <person name="Barbi F."/>
            <person name="Kohler A."/>
            <person name="Barry K."/>
            <person name="Baskaran P."/>
            <person name="Daum C."/>
            <person name="Fauchery L."/>
            <person name="Ihrmark K."/>
            <person name="Kuo A."/>
            <person name="LaButti K."/>
            <person name="Lipzen A."/>
            <person name="Morin E."/>
            <person name="Grigoriev I.V."/>
            <person name="Henrissat B."/>
            <person name="Lindahl B."/>
            <person name="Martin F."/>
        </authorList>
    </citation>
    <scope>NUCLEOTIDE SEQUENCE</scope>
    <source>
        <strain evidence="1">JB14</strain>
    </source>
</reference>
<dbReference type="AlphaFoldDB" id="A0A6A4GUR5"/>
<evidence type="ECO:0000313" key="2">
    <source>
        <dbReference type="Proteomes" id="UP000799118"/>
    </source>
</evidence>
<accession>A0A6A4GUR5</accession>
<evidence type="ECO:0000313" key="1">
    <source>
        <dbReference type="EMBL" id="KAE9389569.1"/>
    </source>
</evidence>
<name>A0A6A4GUR5_9AGAR</name>
<keyword evidence="2" id="KW-1185">Reference proteome</keyword>
<dbReference type="Proteomes" id="UP000799118">
    <property type="component" value="Unassembled WGS sequence"/>
</dbReference>
<sequence>PAAPTYPPLAWEFEPPTNRQITAAFRKMKNGKATRPGTFPNDLYKATSSILVPHLGPIYRATFTLGVYPDDWALIEMLVLRKPGKPDYRIPGAHRPIVLSHGHTRALNACVADELTR</sequence>
<dbReference type="OrthoDB" id="412006at2759"/>
<protein>
    <submittedName>
        <fullName evidence="1">Uncharacterized protein</fullName>
    </submittedName>
</protein>
<feature type="non-terminal residue" evidence="1">
    <location>
        <position position="1"/>
    </location>
</feature>
<gene>
    <name evidence="1" type="ORF">BT96DRAFT_834702</name>
</gene>
<proteinExistence type="predicted"/>
<organism evidence="1 2">
    <name type="scientific">Gymnopus androsaceus JB14</name>
    <dbReference type="NCBI Taxonomy" id="1447944"/>
    <lineage>
        <taxon>Eukaryota</taxon>
        <taxon>Fungi</taxon>
        <taxon>Dikarya</taxon>
        <taxon>Basidiomycota</taxon>
        <taxon>Agaricomycotina</taxon>
        <taxon>Agaricomycetes</taxon>
        <taxon>Agaricomycetidae</taxon>
        <taxon>Agaricales</taxon>
        <taxon>Marasmiineae</taxon>
        <taxon>Omphalotaceae</taxon>
        <taxon>Gymnopus</taxon>
    </lineage>
</organism>